<comment type="similarity">
    <text evidence="3 8">Belongs to the class-V pyridoxal-phosphate-dependent aminotransferase family. Csd subfamily.</text>
</comment>
<comment type="cofactor">
    <cofactor evidence="1 7">
        <name>pyridoxal 5'-phosphate</name>
        <dbReference type="ChEBI" id="CHEBI:597326"/>
    </cofactor>
</comment>
<dbReference type="InterPro" id="IPR010970">
    <property type="entry name" value="Cys_dSase_SufS"/>
</dbReference>
<dbReference type="Gene3D" id="3.40.640.10">
    <property type="entry name" value="Type I PLP-dependent aspartate aminotransferase-like (Major domain)"/>
    <property type="match status" value="1"/>
</dbReference>
<organism evidence="10 11">
    <name type="scientific">Parachlamydia acanthamoebae</name>
    <dbReference type="NCBI Taxonomy" id="83552"/>
    <lineage>
        <taxon>Bacteria</taxon>
        <taxon>Pseudomonadati</taxon>
        <taxon>Chlamydiota</taxon>
        <taxon>Chlamydiia</taxon>
        <taxon>Parachlamydiales</taxon>
        <taxon>Parachlamydiaceae</taxon>
        <taxon>Parachlamydia</taxon>
    </lineage>
</organism>
<dbReference type="InterPro" id="IPR015424">
    <property type="entry name" value="PyrdxlP-dep_Trfase"/>
</dbReference>
<dbReference type="PANTHER" id="PTHR43586">
    <property type="entry name" value="CYSTEINE DESULFURASE"/>
    <property type="match status" value="1"/>
</dbReference>
<keyword evidence="4 8" id="KW-0808">Transferase</keyword>
<dbReference type="SUPFAM" id="SSF53383">
    <property type="entry name" value="PLP-dependent transferases"/>
    <property type="match status" value="1"/>
</dbReference>
<dbReference type="PROSITE" id="PS00595">
    <property type="entry name" value="AA_TRANSFER_CLASS_5"/>
    <property type="match status" value="1"/>
</dbReference>
<comment type="catalytic activity">
    <reaction evidence="6 8">
        <text>(sulfur carrier)-H + L-cysteine = (sulfur carrier)-SH + L-alanine</text>
        <dbReference type="Rhea" id="RHEA:43892"/>
        <dbReference type="Rhea" id="RHEA-COMP:14737"/>
        <dbReference type="Rhea" id="RHEA-COMP:14739"/>
        <dbReference type="ChEBI" id="CHEBI:29917"/>
        <dbReference type="ChEBI" id="CHEBI:35235"/>
        <dbReference type="ChEBI" id="CHEBI:57972"/>
        <dbReference type="ChEBI" id="CHEBI:64428"/>
        <dbReference type="EC" id="2.8.1.7"/>
    </reaction>
</comment>
<dbReference type="Pfam" id="PF00266">
    <property type="entry name" value="Aminotran_5"/>
    <property type="match status" value="1"/>
</dbReference>
<keyword evidence="5 8" id="KW-0663">Pyridoxal phosphate</keyword>
<dbReference type="Gene3D" id="3.90.1150.10">
    <property type="entry name" value="Aspartate Aminotransferase, domain 1"/>
    <property type="match status" value="1"/>
</dbReference>
<evidence type="ECO:0000313" key="10">
    <source>
        <dbReference type="EMBL" id="KIA76105.1"/>
    </source>
</evidence>
<dbReference type="EC" id="2.8.1.7" evidence="8"/>
<dbReference type="AlphaFoldDB" id="A0A0C1C4Q3"/>
<sequence>MNMSHSKKHKTVSDYRSDFPMLSKTMHGKPLVYFDTAATAQKPQAVIDCMTHFYEDSYGTVHRAIYELAAHSTYLYQAARLKAMHFLNAKRPEEIIFTRGTTESINLVAHSFGKAFIHAGDEIIISEIEHHSNIVPWQMLCEDRGATLKVIPVNDRGELMMDVYRELLNEKTKLVAIGHISNALGTLHPIKQIVDLAHDVGAKVLVDGAQAAPHMAIDVQALDVDFYVFSGHKAYGPTGIGILYGKEVLLEKMPPYQGGGDMIDTVTFTKTTYNTLPLKFEAGTPMITEAIGLGAAIDYIIGIGREEIKTWEHELLDYATKLWSEIPGFKIIGTAAEKGAIISFCMEGIHPLDVGTMLDLKGIAIRTGHHCAQPAMRRFHVPGTARASFGLYNTKEEIEAFAEALQEIAVLFH</sequence>
<dbReference type="InterPro" id="IPR020578">
    <property type="entry name" value="Aminotrans_V_PyrdxlP_BS"/>
</dbReference>
<comment type="function">
    <text evidence="2 8">Catalyzes the removal of elemental sulfur and selenium atoms from L-cysteine, L-cystine, L-selenocysteine, and L-selenocystine to produce L-alanine.</text>
</comment>
<dbReference type="PIRSF" id="PIRSF005572">
    <property type="entry name" value="NifS"/>
    <property type="match status" value="1"/>
</dbReference>
<protein>
    <recommendedName>
        <fullName evidence="8">Cysteine desulfurase</fullName>
        <ecNumber evidence="8">2.8.1.7</ecNumber>
    </recommendedName>
</protein>
<dbReference type="InterPro" id="IPR015421">
    <property type="entry name" value="PyrdxlP-dep_Trfase_major"/>
</dbReference>
<dbReference type="CDD" id="cd06453">
    <property type="entry name" value="SufS_like"/>
    <property type="match status" value="1"/>
</dbReference>
<proteinExistence type="inferred from homology"/>
<dbReference type="PANTHER" id="PTHR43586:SF8">
    <property type="entry name" value="CYSTEINE DESULFURASE 1, CHLOROPLASTIC"/>
    <property type="match status" value="1"/>
</dbReference>
<evidence type="ECO:0000259" key="9">
    <source>
        <dbReference type="Pfam" id="PF00266"/>
    </source>
</evidence>
<reference evidence="10 11" key="1">
    <citation type="journal article" date="2014" name="Mol. Biol. Evol.">
        <title>Massive expansion of Ubiquitination-related gene families within the Chlamydiae.</title>
        <authorList>
            <person name="Domman D."/>
            <person name="Collingro A."/>
            <person name="Lagkouvardos I."/>
            <person name="Gehre L."/>
            <person name="Weinmaier T."/>
            <person name="Rattei T."/>
            <person name="Subtil A."/>
            <person name="Horn M."/>
        </authorList>
    </citation>
    <scope>NUCLEOTIDE SEQUENCE [LARGE SCALE GENOMIC DNA]</scope>
    <source>
        <strain evidence="10 11">OEW1</strain>
    </source>
</reference>
<dbReference type="InterPro" id="IPR016454">
    <property type="entry name" value="Cysteine_dSase"/>
</dbReference>
<dbReference type="EMBL" id="JSAM01000131">
    <property type="protein sequence ID" value="KIA76105.1"/>
    <property type="molecule type" value="Genomic_DNA"/>
</dbReference>
<evidence type="ECO:0000256" key="4">
    <source>
        <dbReference type="ARBA" id="ARBA00022679"/>
    </source>
</evidence>
<dbReference type="InterPro" id="IPR000192">
    <property type="entry name" value="Aminotrans_V_dom"/>
</dbReference>
<name>A0A0C1C4Q3_9BACT</name>
<evidence type="ECO:0000256" key="3">
    <source>
        <dbReference type="ARBA" id="ARBA00010447"/>
    </source>
</evidence>
<dbReference type="Proteomes" id="UP000031307">
    <property type="component" value="Unassembled WGS sequence"/>
</dbReference>
<evidence type="ECO:0000256" key="5">
    <source>
        <dbReference type="ARBA" id="ARBA00022898"/>
    </source>
</evidence>
<accession>A0A0C1C4Q3</accession>
<evidence type="ECO:0000313" key="11">
    <source>
        <dbReference type="Proteomes" id="UP000031307"/>
    </source>
</evidence>
<dbReference type="GO" id="GO:0031071">
    <property type="term" value="F:cysteine desulfurase activity"/>
    <property type="evidence" value="ECO:0007669"/>
    <property type="project" value="UniProtKB-UniRule"/>
</dbReference>
<gene>
    <name evidence="10" type="ORF">DB43_AU00120</name>
</gene>
<dbReference type="GO" id="GO:0006534">
    <property type="term" value="P:cysteine metabolic process"/>
    <property type="evidence" value="ECO:0007669"/>
    <property type="project" value="UniProtKB-UniRule"/>
</dbReference>
<evidence type="ECO:0000256" key="6">
    <source>
        <dbReference type="ARBA" id="ARBA00050776"/>
    </source>
</evidence>
<comment type="caution">
    <text evidence="10">The sequence shown here is derived from an EMBL/GenBank/DDBJ whole genome shotgun (WGS) entry which is preliminary data.</text>
</comment>
<feature type="domain" description="Aminotransferase class V" evidence="9">
    <location>
        <begin position="32"/>
        <end position="401"/>
    </location>
</feature>
<evidence type="ECO:0000256" key="7">
    <source>
        <dbReference type="RuleBase" id="RU004504"/>
    </source>
</evidence>
<dbReference type="InterPro" id="IPR015422">
    <property type="entry name" value="PyrdxlP-dep_Trfase_small"/>
</dbReference>
<evidence type="ECO:0000256" key="8">
    <source>
        <dbReference type="RuleBase" id="RU004506"/>
    </source>
</evidence>
<evidence type="ECO:0000256" key="2">
    <source>
        <dbReference type="ARBA" id="ARBA00002824"/>
    </source>
</evidence>
<evidence type="ECO:0000256" key="1">
    <source>
        <dbReference type="ARBA" id="ARBA00001933"/>
    </source>
</evidence>
<dbReference type="PATRIC" id="fig|83552.4.peg.2788"/>
<dbReference type="GO" id="GO:0030170">
    <property type="term" value="F:pyridoxal phosphate binding"/>
    <property type="evidence" value="ECO:0007669"/>
    <property type="project" value="UniProtKB-UniRule"/>
</dbReference>
<dbReference type="NCBIfam" id="TIGR01979">
    <property type="entry name" value="sufS"/>
    <property type="match status" value="1"/>
</dbReference>